<dbReference type="EMBL" id="CP012160">
    <property type="protein sequence ID" value="AKS45434.1"/>
    <property type="molecule type" value="Genomic_DNA"/>
</dbReference>
<keyword evidence="5" id="KW-0378">Hydrolase</keyword>
<dbReference type="AlphaFoldDB" id="A0A0K0Y3A1"/>
<dbReference type="SFLD" id="SFLDG01129">
    <property type="entry name" value="C1.5:_HAD__Beta-PGM__Phosphata"/>
    <property type="match status" value="1"/>
</dbReference>
<dbReference type="InterPro" id="IPR036412">
    <property type="entry name" value="HAD-like_sf"/>
</dbReference>
<protein>
    <recommendedName>
        <fullName evidence="4">phosphoglycolate phosphatase</fullName>
        <ecNumber evidence="4">3.1.3.18</ecNumber>
    </recommendedName>
</protein>
<dbReference type="Gene3D" id="1.10.150.240">
    <property type="entry name" value="Putative phosphatase, domain 2"/>
    <property type="match status" value="1"/>
</dbReference>
<dbReference type="PANTHER" id="PTHR43434:SF1">
    <property type="entry name" value="PHOSPHOGLYCOLATE PHOSPHATASE"/>
    <property type="match status" value="1"/>
</dbReference>
<dbReference type="InterPro" id="IPR041492">
    <property type="entry name" value="HAD_2"/>
</dbReference>
<evidence type="ECO:0000256" key="3">
    <source>
        <dbReference type="ARBA" id="ARBA00006171"/>
    </source>
</evidence>
<dbReference type="RefSeq" id="WP_049833824.1">
    <property type="nucleotide sequence ID" value="NZ_CP012160.1"/>
</dbReference>
<dbReference type="EC" id="3.1.3.18" evidence="4"/>
<dbReference type="InterPro" id="IPR006439">
    <property type="entry name" value="HAD-SF_hydro_IA"/>
</dbReference>
<sequence length="232" mass="23939">MTVQQIKGVVFDKDGTLFDFNATWGAWARDVFVAETKAEPSRLVELADALGYDLDAGLFRPGSLVIASTVSEIAQAALPFVPETSVDALVDRFNAAAILAPQVETTALVPFLTSLKDAGLKLGVATNDGEAPARAHLAAAQTEALFDFIVGSDSGFGGKPAAGQLHGFCEATGLAAHTCAMVGDSTHDLHAGRAAGMATVAVLTGVAGREELAPHADVVLNSIAELPEWLGI</sequence>
<dbReference type="OrthoDB" id="9797743at2"/>
<dbReference type="Gene3D" id="3.40.50.1000">
    <property type="entry name" value="HAD superfamily/HAD-like"/>
    <property type="match status" value="1"/>
</dbReference>
<dbReference type="SUPFAM" id="SSF56784">
    <property type="entry name" value="HAD-like"/>
    <property type="match status" value="1"/>
</dbReference>
<evidence type="ECO:0000313" key="6">
    <source>
        <dbReference type="Proteomes" id="UP000067444"/>
    </source>
</evidence>
<proteinExistence type="inferred from homology"/>
<dbReference type="GO" id="GO:0006281">
    <property type="term" value="P:DNA repair"/>
    <property type="evidence" value="ECO:0007669"/>
    <property type="project" value="TreeGrafter"/>
</dbReference>
<accession>A0A0K0Y3A1</accession>
<dbReference type="InterPro" id="IPR023214">
    <property type="entry name" value="HAD_sf"/>
</dbReference>
<dbReference type="PATRIC" id="fig|1458307.3.peg.886"/>
<name>A0A0K0Y3A1_9RHOB</name>
<dbReference type="GO" id="GO:0005829">
    <property type="term" value="C:cytosol"/>
    <property type="evidence" value="ECO:0007669"/>
    <property type="project" value="TreeGrafter"/>
</dbReference>
<evidence type="ECO:0000256" key="4">
    <source>
        <dbReference type="ARBA" id="ARBA00013078"/>
    </source>
</evidence>
<dbReference type="PANTHER" id="PTHR43434">
    <property type="entry name" value="PHOSPHOGLYCOLATE PHOSPHATASE"/>
    <property type="match status" value="1"/>
</dbReference>
<gene>
    <name evidence="5" type="primary">gph_1</name>
    <name evidence="5" type="ORF">OSB_08750</name>
</gene>
<comment type="pathway">
    <text evidence="2">Organic acid metabolism; glycolate biosynthesis; glycolate from 2-phosphoglycolate: step 1/1.</text>
</comment>
<dbReference type="Proteomes" id="UP000067444">
    <property type="component" value="Chromosome"/>
</dbReference>
<dbReference type="KEGG" id="otm:OSB_08750"/>
<dbReference type="STRING" id="1458307.OSB_08750"/>
<comment type="catalytic activity">
    <reaction evidence="1">
        <text>2-phosphoglycolate + H2O = glycolate + phosphate</text>
        <dbReference type="Rhea" id="RHEA:14369"/>
        <dbReference type="ChEBI" id="CHEBI:15377"/>
        <dbReference type="ChEBI" id="CHEBI:29805"/>
        <dbReference type="ChEBI" id="CHEBI:43474"/>
        <dbReference type="ChEBI" id="CHEBI:58033"/>
        <dbReference type="EC" id="3.1.3.18"/>
    </reaction>
</comment>
<dbReference type="GO" id="GO:0008967">
    <property type="term" value="F:phosphoglycolate phosphatase activity"/>
    <property type="evidence" value="ECO:0007669"/>
    <property type="project" value="UniProtKB-EC"/>
</dbReference>
<dbReference type="Pfam" id="PF13419">
    <property type="entry name" value="HAD_2"/>
    <property type="match status" value="1"/>
</dbReference>
<evidence type="ECO:0000256" key="2">
    <source>
        <dbReference type="ARBA" id="ARBA00004818"/>
    </source>
</evidence>
<dbReference type="InterPro" id="IPR023198">
    <property type="entry name" value="PGP-like_dom2"/>
</dbReference>
<reference evidence="5 6" key="1">
    <citation type="journal article" date="2015" name="Genome Announc.">
        <title>Closed Genome Sequence of Octadecabacter temperatus SB1, the First Mesophilic Species of the Genus Octadecabacter.</title>
        <authorList>
            <person name="Voget S."/>
            <person name="Billerbeck S."/>
            <person name="Simon M."/>
            <person name="Daniel R."/>
        </authorList>
    </citation>
    <scope>NUCLEOTIDE SEQUENCE [LARGE SCALE GENOMIC DNA]</scope>
    <source>
        <strain evidence="5 6">SB1</strain>
    </source>
</reference>
<keyword evidence="6" id="KW-1185">Reference proteome</keyword>
<comment type="similarity">
    <text evidence="3">Belongs to the HAD-like hydrolase superfamily. CbbY/CbbZ/Gph/YieH family.</text>
</comment>
<dbReference type="NCBIfam" id="TIGR01549">
    <property type="entry name" value="HAD-SF-IA-v1"/>
    <property type="match status" value="1"/>
</dbReference>
<evidence type="ECO:0000256" key="1">
    <source>
        <dbReference type="ARBA" id="ARBA00000830"/>
    </source>
</evidence>
<evidence type="ECO:0000313" key="5">
    <source>
        <dbReference type="EMBL" id="AKS45434.1"/>
    </source>
</evidence>
<organism evidence="5 6">
    <name type="scientific">Octadecabacter temperatus</name>
    <dbReference type="NCBI Taxonomy" id="1458307"/>
    <lineage>
        <taxon>Bacteria</taxon>
        <taxon>Pseudomonadati</taxon>
        <taxon>Pseudomonadota</taxon>
        <taxon>Alphaproteobacteria</taxon>
        <taxon>Rhodobacterales</taxon>
        <taxon>Roseobacteraceae</taxon>
        <taxon>Octadecabacter</taxon>
    </lineage>
</organism>
<dbReference type="InterPro" id="IPR050155">
    <property type="entry name" value="HAD-like_hydrolase_sf"/>
</dbReference>
<dbReference type="SFLD" id="SFLDS00003">
    <property type="entry name" value="Haloacid_Dehalogenase"/>
    <property type="match status" value="1"/>
</dbReference>